<reference evidence="2 3" key="1">
    <citation type="submission" date="2018-01" db="EMBL/GenBank/DDBJ databases">
        <title>Comparison of the Chinese Bamboo Partridge and Red Junglefowl genome sequences highlights the importance of demography in genome evolution.</title>
        <authorList>
            <person name="Tiley G.P."/>
            <person name="Kimball R.T."/>
            <person name="Braun E.L."/>
            <person name="Burleigh J.G."/>
        </authorList>
    </citation>
    <scope>NUCLEOTIDE SEQUENCE [LARGE SCALE GENOMIC DNA]</scope>
    <source>
        <strain evidence="2">RTK389</strain>
        <tissue evidence="2">Blood</tissue>
    </source>
</reference>
<dbReference type="Proteomes" id="UP000237246">
    <property type="component" value="Unassembled WGS sequence"/>
</dbReference>
<evidence type="ECO:0000313" key="2">
    <source>
        <dbReference type="EMBL" id="POI20682.1"/>
    </source>
</evidence>
<dbReference type="EMBL" id="PPHD01079673">
    <property type="protein sequence ID" value="POI20682.1"/>
    <property type="molecule type" value="Genomic_DNA"/>
</dbReference>
<feature type="domain" description="Cleavage inducing molecular chaperone Jiv" evidence="1">
    <location>
        <begin position="14"/>
        <end position="73"/>
    </location>
</feature>
<evidence type="ECO:0000313" key="3">
    <source>
        <dbReference type="Proteomes" id="UP000237246"/>
    </source>
</evidence>
<organism evidence="2 3">
    <name type="scientific">Bambusicola thoracicus</name>
    <name type="common">Chinese bamboo-partridge</name>
    <name type="synonym">Perdix thoracica</name>
    <dbReference type="NCBI Taxonomy" id="9083"/>
    <lineage>
        <taxon>Eukaryota</taxon>
        <taxon>Metazoa</taxon>
        <taxon>Chordata</taxon>
        <taxon>Craniata</taxon>
        <taxon>Vertebrata</taxon>
        <taxon>Euteleostomi</taxon>
        <taxon>Archelosauria</taxon>
        <taxon>Archosauria</taxon>
        <taxon>Dinosauria</taxon>
        <taxon>Saurischia</taxon>
        <taxon>Theropoda</taxon>
        <taxon>Coelurosauria</taxon>
        <taxon>Aves</taxon>
        <taxon>Neognathae</taxon>
        <taxon>Galloanserae</taxon>
        <taxon>Galliformes</taxon>
        <taxon>Phasianidae</taxon>
        <taxon>Perdicinae</taxon>
        <taxon>Bambusicola</taxon>
    </lineage>
</organism>
<evidence type="ECO:0000259" key="1">
    <source>
        <dbReference type="Pfam" id="PF14901"/>
    </source>
</evidence>
<dbReference type="GO" id="GO:0050780">
    <property type="term" value="F:dopamine receptor binding"/>
    <property type="evidence" value="ECO:0007669"/>
    <property type="project" value="TreeGrafter"/>
</dbReference>
<dbReference type="Pfam" id="PF14901">
    <property type="entry name" value="Jiv90"/>
    <property type="match status" value="1"/>
</dbReference>
<dbReference type="AlphaFoldDB" id="A0A2P4S989"/>
<gene>
    <name evidence="2" type="ORF">CIB84_015571</name>
</gene>
<comment type="caution">
    <text evidence="2">The sequence shown here is derived from an EMBL/GenBank/DDBJ whole genome shotgun (WGS) entry which is preliminary data.</text>
</comment>
<name>A0A2P4S989_BAMTH</name>
<dbReference type="InterPro" id="IPR052317">
    <property type="entry name" value="Viral_replicn-host_int_reg"/>
</dbReference>
<dbReference type="PANTHER" id="PTHR44665">
    <property type="entry name" value="DNAJ HOMOLOG SUBFAMILY C MEMBER 14"/>
    <property type="match status" value="1"/>
</dbReference>
<dbReference type="InterPro" id="IPR032843">
    <property type="entry name" value="Jiv"/>
</dbReference>
<dbReference type="OrthoDB" id="9120501at2759"/>
<sequence length="75" mass="8537">MSAGCRMQDDLKEAMNTMMCSKCQGKHRRFEMDCDPLSVHYCAECSQLHLPEEGDLWAESRLLGMKIAYFGCQGL</sequence>
<accession>A0A2P4S989</accession>
<protein>
    <recommendedName>
        <fullName evidence="1">Cleavage inducing molecular chaperone Jiv domain-containing protein</fullName>
    </recommendedName>
</protein>
<keyword evidence="3" id="KW-1185">Reference proteome</keyword>
<proteinExistence type="predicted"/>
<dbReference type="PANTHER" id="PTHR44665:SF1">
    <property type="entry name" value="DNAJ HOMOLOG SUBFAMILY C MEMBER 14"/>
    <property type="match status" value="1"/>
</dbReference>